<evidence type="ECO:0000313" key="2">
    <source>
        <dbReference type="Proteomes" id="UP000265520"/>
    </source>
</evidence>
<feature type="non-terminal residue" evidence="1">
    <location>
        <position position="80"/>
    </location>
</feature>
<comment type="caution">
    <text evidence="1">The sequence shown here is derived from an EMBL/GenBank/DDBJ whole genome shotgun (WGS) entry which is preliminary data.</text>
</comment>
<proteinExistence type="predicted"/>
<dbReference type="Proteomes" id="UP000265520">
    <property type="component" value="Unassembled WGS sequence"/>
</dbReference>
<dbReference type="AlphaFoldDB" id="A0A392QYT5"/>
<organism evidence="1 2">
    <name type="scientific">Trifolium medium</name>
    <dbReference type="NCBI Taxonomy" id="97028"/>
    <lineage>
        <taxon>Eukaryota</taxon>
        <taxon>Viridiplantae</taxon>
        <taxon>Streptophyta</taxon>
        <taxon>Embryophyta</taxon>
        <taxon>Tracheophyta</taxon>
        <taxon>Spermatophyta</taxon>
        <taxon>Magnoliopsida</taxon>
        <taxon>eudicotyledons</taxon>
        <taxon>Gunneridae</taxon>
        <taxon>Pentapetalae</taxon>
        <taxon>rosids</taxon>
        <taxon>fabids</taxon>
        <taxon>Fabales</taxon>
        <taxon>Fabaceae</taxon>
        <taxon>Papilionoideae</taxon>
        <taxon>50 kb inversion clade</taxon>
        <taxon>NPAAA clade</taxon>
        <taxon>Hologalegina</taxon>
        <taxon>IRL clade</taxon>
        <taxon>Trifolieae</taxon>
        <taxon>Trifolium</taxon>
    </lineage>
</organism>
<sequence>MKGALFWLAQARPLEISNTFREMEGFSNTFSVFSHLSNFCSLLPSLQLPPSHGICVFGGLCCYSLGLLFLPSSSSPFSLT</sequence>
<reference evidence="1 2" key="1">
    <citation type="journal article" date="2018" name="Front. Plant Sci.">
        <title>Red Clover (Trifolium pratense) and Zigzag Clover (T. medium) - A Picture of Genomic Similarities and Differences.</title>
        <authorList>
            <person name="Dluhosova J."/>
            <person name="Istvanek J."/>
            <person name="Nedelnik J."/>
            <person name="Repkova J."/>
        </authorList>
    </citation>
    <scope>NUCLEOTIDE SEQUENCE [LARGE SCALE GENOMIC DNA]</scope>
    <source>
        <strain evidence="2">cv. 10/8</strain>
        <tissue evidence="1">Leaf</tissue>
    </source>
</reference>
<accession>A0A392QYT5</accession>
<keyword evidence="2" id="KW-1185">Reference proteome</keyword>
<dbReference type="EMBL" id="LXQA010173182">
    <property type="protein sequence ID" value="MCI29523.1"/>
    <property type="molecule type" value="Genomic_DNA"/>
</dbReference>
<protein>
    <submittedName>
        <fullName evidence="1">Uncharacterized protein</fullName>
    </submittedName>
</protein>
<evidence type="ECO:0000313" key="1">
    <source>
        <dbReference type="EMBL" id="MCI29523.1"/>
    </source>
</evidence>
<name>A0A392QYT5_9FABA</name>